<keyword evidence="1 3" id="KW-0560">Oxidoreductase</keyword>
<evidence type="ECO:0000256" key="1">
    <source>
        <dbReference type="ARBA" id="ARBA00023002"/>
    </source>
</evidence>
<evidence type="ECO:0000313" key="3">
    <source>
        <dbReference type="EMBL" id="KLN54804.1"/>
    </source>
</evidence>
<accession>A0A0H2LX69</accession>
<gene>
    <name evidence="3" type="primary">kefF2</name>
    <name evidence="3" type="ORF">VPARA_41090</name>
</gene>
<protein>
    <submittedName>
        <fullName evidence="3">Glutathione-regulated potassium-efflux system ancillary protein KefF</fullName>
        <ecNumber evidence="3">1.6.5.2</ecNumber>
    </submittedName>
</protein>
<evidence type="ECO:0000313" key="4">
    <source>
        <dbReference type="Proteomes" id="UP000035170"/>
    </source>
</evidence>
<dbReference type="Pfam" id="PF02525">
    <property type="entry name" value="Flavodoxin_2"/>
    <property type="match status" value="1"/>
</dbReference>
<dbReference type="PANTHER" id="PTHR47307:SF2">
    <property type="entry name" value="GLUTATHIONE-REGULATED POTASSIUM-EFFLUX SYSTEM ANCILLARY PROTEIN KEFF"/>
    <property type="match status" value="1"/>
</dbReference>
<reference evidence="3 4" key="1">
    <citation type="submission" date="2015-03" db="EMBL/GenBank/DDBJ databases">
        <title>Genome sequence of Variovorax paradoxus TBEA6.</title>
        <authorList>
            <person name="Poehlein A."/>
            <person name="Schuldes J."/>
            <person name="Wuebbeler J.H."/>
            <person name="Hiessl S."/>
            <person name="Steinbuechel A."/>
            <person name="Daniel R."/>
        </authorList>
    </citation>
    <scope>NUCLEOTIDE SEQUENCE [LARGE SCALE GENOMIC DNA]</scope>
    <source>
        <strain evidence="3 4">TBEA6</strain>
    </source>
</reference>
<dbReference type="InterPro" id="IPR003680">
    <property type="entry name" value="Flavodoxin_fold"/>
</dbReference>
<dbReference type="Gene3D" id="3.40.50.360">
    <property type="match status" value="1"/>
</dbReference>
<organism evidence="3 4">
    <name type="scientific">Variovorax paradoxus</name>
    <dbReference type="NCBI Taxonomy" id="34073"/>
    <lineage>
        <taxon>Bacteria</taxon>
        <taxon>Pseudomonadati</taxon>
        <taxon>Pseudomonadota</taxon>
        <taxon>Betaproteobacteria</taxon>
        <taxon>Burkholderiales</taxon>
        <taxon>Comamonadaceae</taxon>
        <taxon>Variovorax</taxon>
    </lineage>
</organism>
<dbReference type="EMBL" id="JZWI01000021">
    <property type="protein sequence ID" value="KLN54804.1"/>
    <property type="molecule type" value="Genomic_DNA"/>
</dbReference>
<keyword evidence="4" id="KW-1185">Reference proteome</keyword>
<feature type="domain" description="Flavodoxin-like fold" evidence="2">
    <location>
        <begin position="20"/>
        <end position="185"/>
    </location>
</feature>
<dbReference type="GO" id="GO:0010181">
    <property type="term" value="F:FMN binding"/>
    <property type="evidence" value="ECO:0007669"/>
    <property type="project" value="TreeGrafter"/>
</dbReference>
<dbReference type="GO" id="GO:0003955">
    <property type="term" value="F:NAD(P)H dehydrogenase (quinone) activity"/>
    <property type="evidence" value="ECO:0007669"/>
    <property type="project" value="UniProtKB-EC"/>
</dbReference>
<dbReference type="PANTHER" id="PTHR47307">
    <property type="entry name" value="GLUTATHIONE-REGULATED POTASSIUM-EFFLUX SYSTEM ANCILLARY PROTEIN KEFG"/>
    <property type="match status" value="1"/>
</dbReference>
<dbReference type="PATRIC" id="fig|34073.19.peg.4208"/>
<comment type="caution">
    <text evidence="3">The sequence shown here is derived from an EMBL/GenBank/DDBJ whole genome shotgun (WGS) entry which is preliminary data.</text>
</comment>
<dbReference type="InterPro" id="IPR046980">
    <property type="entry name" value="KefG/KefF"/>
</dbReference>
<proteinExistence type="predicted"/>
<evidence type="ECO:0000259" key="2">
    <source>
        <dbReference type="Pfam" id="PF02525"/>
    </source>
</evidence>
<dbReference type="InterPro" id="IPR029039">
    <property type="entry name" value="Flavoprotein-like_sf"/>
</dbReference>
<sequence>MRYVRGMTTTPSAAGDTGGIYVLAAHPHWRDSRVNRRMLAAARGVPGVDVNDLYGSYPDFAIDVEAEQARLAKASLVVLLHPIQWYSMPALQKLWIDDVLSYGWAYGPGGTALQGKDFWLVATTGSPEASYHPQSYHRHFFDAFLPPYEQTAALCGMRFLPPLVFHGARGAAEAEVAAHVDVFTQRLGSYPRWPELEELDTCVACPVPETDRPAEPDDMDKVASGAFHSATARGLASMSAANEEQNNEEGLA</sequence>
<name>A0A0H2LX69_VARPD</name>
<dbReference type="EC" id="1.6.5.2" evidence="3"/>
<dbReference type="AlphaFoldDB" id="A0A0H2LX69"/>
<dbReference type="GO" id="GO:0009055">
    <property type="term" value="F:electron transfer activity"/>
    <property type="evidence" value="ECO:0007669"/>
    <property type="project" value="TreeGrafter"/>
</dbReference>
<dbReference type="Proteomes" id="UP000035170">
    <property type="component" value="Unassembled WGS sequence"/>
</dbReference>
<dbReference type="SUPFAM" id="SSF52218">
    <property type="entry name" value="Flavoproteins"/>
    <property type="match status" value="1"/>
</dbReference>